<evidence type="ECO:0000256" key="6">
    <source>
        <dbReference type="ARBA" id="ARBA00023004"/>
    </source>
</evidence>
<dbReference type="SMART" id="SM00702">
    <property type="entry name" value="P4Hc"/>
    <property type="match status" value="1"/>
</dbReference>
<evidence type="ECO:0000313" key="9">
    <source>
        <dbReference type="Proteomes" id="UP000294656"/>
    </source>
</evidence>
<dbReference type="InterPro" id="IPR006620">
    <property type="entry name" value="Pro_4_hyd_alph"/>
</dbReference>
<dbReference type="Proteomes" id="UP000294656">
    <property type="component" value="Unassembled WGS sequence"/>
</dbReference>
<evidence type="ECO:0000256" key="2">
    <source>
        <dbReference type="ARBA" id="ARBA00022723"/>
    </source>
</evidence>
<name>A0A4R6MDX2_9GAMM</name>
<keyword evidence="3" id="KW-0847">Vitamin C</keyword>
<dbReference type="GO" id="GO:0071456">
    <property type="term" value="P:cellular response to hypoxia"/>
    <property type="evidence" value="ECO:0007669"/>
    <property type="project" value="TreeGrafter"/>
</dbReference>
<dbReference type="EMBL" id="SNXC01000009">
    <property type="protein sequence ID" value="TDO99783.1"/>
    <property type="molecule type" value="Genomic_DNA"/>
</dbReference>
<dbReference type="Pfam" id="PF13640">
    <property type="entry name" value="2OG-FeII_Oxy_3"/>
    <property type="match status" value="1"/>
</dbReference>
<feature type="domain" description="Fe2OG dioxygenase" evidence="7">
    <location>
        <begin position="100"/>
        <end position="199"/>
    </location>
</feature>
<comment type="cofactor">
    <cofactor evidence="1">
        <name>L-ascorbate</name>
        <dbReference type="ChEBI" id="CHEBI:38290"/>
    </cofactor>
</comment>
<dbReference type="GO" id="GO:0031418">
    <property type="term" value="F:L-ascorbic acid binding"/>
    <property type="evidence" value="ECO:0007669"/>
    <property type="project" value="UniProtKB-KW"/>
</dbReference>
<organism evidence="8 9">
    <name type="scientific">Marinomonas balearica</name>
    <dbReference type="NCBI Taxonomy" id="491947"/>
    <lineage>
        <taxon>Bacteria</taxon>
        <taxon>Pseudomonadati</taxon>
        <taxon>Pseudomonadota</taxon>
        <taxon>Gammaproteobacteria</taxon>
        <taxon>Oceanospirillales</taxon>
        <taxon>Oceanospirillaceae</taxon>
        <taxon>Marinomonas</taxon>
    </lineage>
</organism>
<keyword evidence="5" id="KW-0560">Oxidoreductase</keyword>
<dbReference type="PROSITE" id="PS51471">
    <property type="entry name" value="FE2OG_OXY"/>
    <property type="match status" value="1"/>
</dbReference>
<proteinExistence type="predicted"/>
<keyword evidence="9" id="KW-1185">Reference proteome</keyword>
<dbReference type="GO" id="GO:0008198">
    <property type="term" value="F:ferrous iron binding"/>
    <property type="evidence" value="ECO:0007669"/>
    <property type="project" value="TreeGrafter"/>
</dbReference>
<keyword evidence="4" id="KW-0223">Dioxygenase</keyword>
<keyword evidence="2" id="KW-0479">Metal-binding</keyword>
<dbReference type="InterPro" id="IPR051559">
    <property type="entry name" value="HIF_prolyl_hydroxylases"/>
</dbReference>
<evidence type="ECO:0000259" key="7">
    <source>
        <dbReference type="PROSITE" id="PS51471"/>
    </source>
</evidence>
<dbReference type="PANTHER" id="PTHR12907:SF26">
    <property type="entry name" value="HIF PROLYL HYDROXYLASE, ISOFORM C"/>
    <property type="match status" value="1"/>
</dbReference>
<dbReference type="PANTHER" id="PTHR12907">
    <property type="entry name" value="EGL NINE HOMOLOG-RELATED"/>
    <property type="match status" value="1"/>
</dbReference>
<protein>
    <submittedName>
        <fullName evidence="8">SM-20-related protein</fullName>
    </submittedName>
</protein>
<dbReference type="Gene3D" id="2.60.120.620">
    <property type="entry name" value="q2cbj1_9rhob like domain"/>
    <property type="match status" value="1"/>
</dbReference>
<comment type="caution">
    <text evidence="8">The sequence shown here is derived from an EMBL/GenBank/DDBJ whole genome shotgun (WGS) entry which is preliminary data.</text>
</comment>
<dbReference type="AlphaFoldDB" id="A0A4R6MDX2"/>
<sequence>MSEKVSLDEIVHNIRLRGWCVLDEFFKSELIEELIQEAKTLNPETMKQAGIGRSSDHQVSLNARGDRIQWIEPDTPATKQFLEVMEQLRLELNRKLILGLWDYEAHFARYEEGAFYEKHLDSFIGKSNRLLSTVLYLNYDWEVPNGGEFVLYDEEDNNAEIGRYLPKKGRFAIFLSEAFPHEVKPAKRTRHSIAGWFRINNTTGTQLDPYQ</sequence>
<keyword evidence="6" id="KW-0408">Iron</keyword>
<dbReference type="InterPro" id="IPR005123">
    <property type="entry name" value="Oxoglu/Fe-dep_dioxygenase_dom"/>
</dbReference>
<evidence type="ECO:0000256" key="5">
    <source>
        <dbReference type="ARBA" id="ARBA00023002"/>
    </source>
</evidence>
<evidence type="ECO:0000256" key="1">
    <source>
        <dbReference type="ARBA" id="ARBA00001961"/>
    </source>
</evidence>
<evidence type="ECO:0000256" key="4">
    <source>
        <dbReference type="ARBA" id="ARBA00022964"/>
    </source>
</evidence>
<reference evidence="8 9" key="1">
    <citation type="submission" date="2019-03" db="EMBL/GenBank/DDBJ databases">
        <title>Genomic Encyclopedia of Type Strains, Phase III (KMG-III): the genomes of soil and plant-associated and newly described type strains.</title>
        <authorList>
            <person name="Whitman W."/>
        </authorList>
    </citation>
    <scope>NUCLEOTIDE SEQUENCE [LARGE SCALE GENOMIC DNA]</scope>
    <source>
        <strain evidence="8 9">CECT 7378</strain>
    </source>
</reference>
<dbReference type="GO" id="GO:0031543">
    <property type="term" value="F:peptidyl-proline dioxygenase activity"/>
    <property type="evidence" value="ECO:0007669"/>
    <property type="project" value="TreeGrafter"/>
</dbReference>
<evidence type="ECO:0000313" key="8">
    <source>
        <dbReference type="EMBL" id="TDO99783.1"/>
    </source>
</evidence>
<dbReference type="InterPro" id="IPR044862">
    <property type="entry name" value="Pro_4_hyd_alph_FE2OG_OXY"/>
</dbReference>
<accession>A0A4R6MDX2</accession>
<gene>
    <name evidence="8" type="ORF">DFP79_0786</name>
</gene>
<evidence type="ECO:0000256" key="3">
    <source>
        <dbReference type="ARBA" id="ARBA00022896"/>
    </source>
</evidence>